<name>A0A136J7A1_9PEZI</name>
<feature type="compositionally biased region" description="Polar residues" evidence="1">
    <location>
        <begin position="338"/>
        <end position="353"/>
    </location>
</feature>
<dbReference type="EMBL" id="KQ964248">
    <property type="protein sequence ID" value="KXJ93053.1"/>
    <property type="molecule type" value="Genomic_DNA"/>
</dbReference>
<dbReference type="OrthoDB" id="47059at2759"/>
<organism evidence="2 3">
    <name type="scientific">Microdochium bolleyi</name>
    <dbReference type="NCBI Taxonomy" id="196109"/>
    <lineage>
        <taxon>Eukaryota</taxon>
        <taxon>Fungi</taxon>
        <taxon>Dikarya</taxon>
        <taxon>Ascomycota</taxon>
        <taxon>Pezizomycotina</taxon>
        <taxon>Sordariomycetes</taxon>
        <taxon>Xylariomycetidae</taxon>
        <taxon>Xylariales</taxon>
        <taxon>Microdochiaceae</taxon>
        <taxon>Microdochium</taxon>
    </lineage>
</organism>
<evidence type="ECO:0000313" key="3">
    <source>
        <dbReference type="Proteomes" id="UP000070501"/>
    </source>
</evidence>
<keyword evidence="3" id="KW-1185">Reference proteome</keyword>
<sequence length="353" mass="38600">MAQYSSAQSRLSPLANAYHRQLGALKGLEVDFLTITCNEKLRPRPSPIARPWPAAPRLNAEIGDVLAHSQPEGRSLMRRGMPLVGTLFSVEPCRSLIPVASRPRPSIPPTTVLRADLHPTRTNHTSPLSVRRPKKKTMVSIVNLIESTDGEVRSTSRHTMPQPQECPEPRPEGQPQNKVAIMKDPHAFLPLDKTLEQAAHILLLTPVIAPEELEASPGRDPFEDLGRAIAARRAGVKHVPFSARNGITSTHADFIRTAGAVIFVVSGPPRFGQVDQLELARAVRRLSRDKPLVLVVIACRDGDLAQDIDDFSVVVRMSELSPSNVTSLATLVSDGDHQTSNQPVQQTATPREI</sequence>
<proteinExistence type="predicted"/>
<gene>
    <name evidence="2" type="ORF">Micbo1qcDRAFT_160966</name>
</gene>
<feature type="region of interest" description="Disordered" evidence="1">
    <location>
        <begin position="332"/>
        <end position="353"/>
    </location>
</feature>
<dbReference type="InParanoid" id="A0A136J7A1"/>
<accession>A0A136J7A1</accession>
<dbReference type="Proteomes" id="UP000070501">
    <property type="component" value="Unassembled WGS sequence"/>
</dbReference>
<protein>
    <submittedName>
        <fullName evidence="2">Uncharacterized protein</fullName>
    </submittedName>
</protein>
<feature type="region of interest" description="Disordered" evidence="1">
    <location>
        <begin position="150"/>
        <end position="176"/>
    </location>
</feature>
<evidence type="ECO:0000256" key="1">
    <source>
        <dbReference type="SAM" id="MobiDB-lite"/>
    </source>
</evidence>
<evidence type="ECO:0000313" key="2">
    <source>
        <dbReference type="EMBL" id="KXJ93053.1"/>
    </source>
</evidence>
<reference evidence="3" key="1">
    <citation type="submission" date="2016-02" db="EMBL/GenBank/DDBJ databases">
        <title>Draft genome sequence of Microdochium bolleyi, a fungal endophyte of beachgrass.</title>
        <authorList>
            <consortium name="DOE Joint Genome Institute"/>
            <person name="David A.S."/>
            <person name="May G."/>
            <person name="Haridas S."/>
            <person name="Lim J."/>
            <person name="Wang M."/>
            <person name="Labutti K."/>
            <person name="Lipzen A."/>
            <person name="Barry K."/>
            <person name="Grigoriev I.V."/>
        </authorList>
    </citation>
    <scope>NUCLEOTIDE SEQUENCE [LARGE SCALE GENOMIC DNA]</scope>
    <source>
        <strain evidence="3">J235TASD1</strain>
    </source>
</reference>
<dbReference type="AlphaFoldDB" id="A0A136J7A1"/>